<comment type="caution">
    <text evidence="1">The sequence shown here is derived from an EMBL/GenBank/DDBJ whole genome shotgun (WGS) entry which is preliminary data.</text>
</comment>
<sequence>MQRHAFHVIQQLNIIQDFASYTPLLCGTIPLAIDVEGSDLDIIMEVHNFEHYKDEVQSRYGKLNGFTLNELIVQEIPTVLCNFTFENMDFELFSQPIPVVKQNAYRHMIIEHHLLMTLPHIRDEIIHLKKQGLKTEPAFAKVLGLTGDPYEELLMIGSRFDLI</sequence>
<gene>
    <name evidence="1" type="ORF">J2Z32_000349</name>
</gene>
<reference evidence="1 2" key="1">
    <citation type="submission" date="2021-03" db="EMBL/GenBank/DDBJ databases">
        <title>Genomic Encyclopedia of Type Strains, Phase IV (KMG-IV): sequencing the most valuable type-strain genomes for metagenomic binning, comparative biology and taxonomic classification.</title>
        <authorList>
            <person name="Goeker M."/>
        </authorList>
    </citation>
    <scope>NUCLEOTIDE SEQUENCE [LARGE SCALE GENOMIC DNA]</scope>
    <source>
        <strain evidence="1 2">DSM 14349</strain>
    </source>
</reference>
<dbReference type="Pfam" id="PF14091">
    <property type="entry name" value="DUF4269"/>
    <property type="match status" value="1"/>
</dbReference>
<organism evidence="1 2">
    <name type="scientific">Paenibacillus turicensis</name>
    <dbReference type="NCBI Taxonomy" id="160487"/>
    <lineage>
        <taxon>Bacteria</taxon>
        <taxon>Bacillati</taxon>
        <taxon>Bacillota</taxon>
        <taxon>Bacilli</taxon>
        <taxon>Bacillales</taxon>
        <taxon>Paenibacillaceae</taxon>
        <taxon>Paenibacillus</taxon>
    </lineage>
</organism>
<name>A0ABS4FMC9_9BACL</name>
<dbReference type="Proteomes" id="UP001519272">
    <property type="component" value="Unassembled WGS sequence"/>
</dbReference>
<keyword evidence="2" id="KW-1185">Reference proteome</keyword>
<accession>A0ABS4FMC9</accession>
<proteinExistence type="predicted"/>
<evidence type="ECO:0008006" key="3">
    <source>
        <dbReference type="Google" id="ProtNLM"/>
    </source>
</evidence>
<dbReference type="EMBL" id="JAGGKG010000001">
    <property type="protein sequence ID" value="MBP1903737.1"/>
    <property type="molecule type" value="Genomic_DNA"/>
</dbReference>
<evidence type="ECO:0000313" key="2">
    <source>
        <dbReference type="Proteomes" id="UP001519272"/>
    </source>
</evidence>
<evidence type="ECO:0000313" key="1">
    <source>
        <dbReference type="EMBL" id="MBP1903737.1"/>
    </source>
</evidence>
<dbReference type="InterPro" id="IPR025365">
    <property type="entry name" value="DUF4269"/>
</dbReference>
<protein>
    <recommendedName>
        <fullName evidence="3">Alpha/beta hydrolase</fullName>
    </recommendedName>
</protein>